<evidence type="ECO:0000313" key="4">
    <source>
        <dbReference type="Proteomes" id="UP000465031"/>
    </source>
</evidence>
<protein>
    <submittedName>
        <fullName evidence="1">Uncharacterized protein</fullName>
    </submittedName>
</protein>
<dbReference type="EMBL" id="CP047186">
    <property type="protein sequence ID" value="QHC56675.1"/>
    <property type="molecule type" value="Genomic_DNA"/>
</dbReference>
<sequence length="104" mass="11208">MTVDVGGVTKDIVFTRDDTLDVRIDDAYRATSGIGSGVRAITSGLVTGTTLRVDPDRRPPRSLGRIPWPCGIVARIGGRCAIRLWCQERSRSTLARSSPDGVLP</sequence>
<evidence type="ECO:0000313" key="1">
    <source>
        <dbReference type="EMBL" id="KZX21108.1"/>
    </source>
</evidence>
<name>A0A162GQA6_9MICO</name>
<dbReference type="RefSeq" id="WP_068210920.1">
    <property type="nucleotide sequence ID" value="NZ_CP047186.1"/>
</dbReference>
<dbReference type="Proteomes" id="UP000076717">
    <property type="component" value="Unassembled WGS sequence"/>
</dbReference>
<dbReference type="AlphaFoldDB" id="A0A162GQA6"/>
<dbReference type="EMBL" id="LIIN01000054">
    <property type="protein sequence ID" value="KZX21108.1"/>
    <property type="molecule type" value="Genomic_DNA"/>
</dbReference>
<reference evidence="4" key="2">
    <citation type="submission" date="2019-12" db="EMBL/GenBank/DDBJ databases">
        <title>Complete and draft genome sequences of new strains and members of some known species of the genus Rathayibacter isolated from plants.</title>
        <authorList>
            <person name="Tarlachkov S.V."/>
            <person name="Starodumova I.P."/>
            <person name="Dorofeeva L.V."/>
            <person name="Prisyazhnaya N.V."/>
            <person name="Leyn S."/>
            <person name="Zlamal J."/>
            <person name="Elan M."/>
            <person name="Osterman A.L."/>
            <person name="Nadler S."/>
            <person name="Subbotin S.A."/>
            <person name="Evtushenko L.I."/>
        </authorList>
    </citation>
    <scope>NUCLEOTIDE SEQUENCE [LARGE SCALE GENOMIC DNA]</scope>
    <source>
        <strain evidence="4">VKM Ac-2761</strain>
    </source>
</reference>
<evidence type="ECO:0000313" key="3">
    <source>
        <dbReference type="Proteomes" id="UP000076717"/>
    </source>
</evidence>
<dbReference type="KEGG" id="rte:GSU10_14265"/>
<reference evidence="1 3" key="1">
    <citation type="submission" date="2015-08" db="EMBL/GenBank/DDBJ databases">
        <title>Draft Genome Sequence of Rathayibacter sp. Strain VKM Ac-2596 Isolated from Leaf Gall Induced by Plant-Parasitic Nematodes.</title>
        <authorList>
            <person name="Vasilenko O.V."/>
            <person name="Starodumova I.P."/>
            <person name="Tarlachkov S.V."/>
            <person name="Dorofeeva L.V."/>
            <person name="Evtushenko L.I."/>
        </authorList>
    </citation>
    <scope>NUCLEOTIDE SEQUENCE [LARGE SCALE GENOMIC DNA]</scope>
    <source>
        <strain evidence="1 3">VKM Ac-2596</strain>
    </source>
</reference>
<gene>
    <name evidence="1" type="ORF">ACH61_01764</name>
    <name evidence="2" type="ORF">GSU10_14265</name>
</gene>
<keyword evidence="3" id="KW-1185">Reference proteome</keyword>
<dbReference type="Proteomes" id="UP000465031">
    <property type="component" value="Chromosome"/>
</dbReference>
<reference evidence="2" key="3">
    <citation type="submission" date="2019-12" db="EMBL/GenBank/DDBJ databases">
        <title>Complete and Draft Genome Sequences of New Strains and Members of Some Known Species of the Genus Rathayibacter isolated from Plants.</title>
        <authorList>
            <person name="Tarlachkov S.V."/>
            <person name="Starodumova I.P."/>
            <person name="Dorofeeva L.V."/>
            <person name="Prisyazhnaya N.V."/>
            <person name="Leyn S.A."/>
            <person name="Zlamal J.E."/>
            <person name="Elane M.L."/>
            <person name="Osterman A.L."/>
            <person name="Nadler S.A."/>
            <person name="Subbotin S.A."/>
            <person name="Evtushenko L.I."/>
        </authorList>
    </citation>
    <scope>NUCLEOTIDE SEQUENCE</scope>
    <source>
        <strain evidence="2">VKM Ac-2761</strain>
    </source>
</reference>
<proteinExistence type="predicted"/>
<dbReference type="OrthoDB" id="162563at2"/>
<accession>A0A162GQA6</accession>
<organism evidence="1 3">
    <name type="scientific">Rathayibacter tanaceti</name>
    <dbReference type="NCBI Taxonomy" id="1671680"/>
    <lineage>
        <taxon>Bacteria</taxon>
        <taxon>Bacillati</taxon>
        <taxon>Actinomycetota</taxon>
        <taxon>Actinomycetes</taxon>
        <taxon>Micrococcales</taxon>
        <taxon>Microbacteriaceae</taxon>
        <taxon>Rathayibacter</taxon>
    </lineage>
</organism>
<evidence type="ECO:0000313" key="2">
    <source>
        <dbReference type="EMBL" id="QHC56675.1"/>
    </source>
</evidence>